<accession>A0A1T5KUI0</accession>
<dbReference type="Gene3D" id="1.10.357.10">
    <property type="entry name" value="Tetracycline Repressor, domain 2"/>
    <property type="match status" value="1"/>
</dbReference>
<dbReference type="SUPFAM" id="SSF48498">
    <property type="entry name" value="Tetracyclin repressor-like, C-terminal domain"/>
    <property type="match status" value="1"/>
</dbReference>
<dbReference type="GO" id="GO:0000976">
    <property type="term" value="F:transcription cis-regulatory region binding"/>
    <property type="evidence" value="ECO:0007669"/>
    <property type="project" value="TreeGrafter"/>
</dbReference>
<evidence type="ECO:0000259" key="5">
    <source>
        <dbReference type="PROSITE" id="PS50977"/>
    </source>
</evidence>
<dbReference type="AlphaFoldDB" id="A0A1T5KUI0"/>
<evidence type="ECO:0000313" key="7">
    <source>
        <dbReference type="Proteomes" id="UP000189777"/>
    </source>
</evidence>
<name>A0A1T5KUI0_9MICO</name>
<dbReference type="STRING" id="526729.SAMN04324258_2447"/>
<dbReference type="InterPro" id="IPR036271">
    <property type="entry name" value="Tet_transcr_reg_TetR-rel_C_sf"/>
</dbReference>
<dbReference type="PRINTS" id="PR00455">
    <property type="entry name" value="HTHTETR"/>
</dbReference>
<evidence type="ECO:0000256" key="1">
    <source>
        <dbReference type="ARBA" id="ARBA00023015"/>
    </source>
</evidence>
<dbReference type="GO" id="GO:0003700">
    <property type="term" value="F:DNA-binding transcription factor activity"/>
    <property type="evidence" value="ECO:0007669"/>
    <property type="project" value="TreeGrafter"/>
</dbReference>
<proteinExistence type="predicted"/>
<evidence type="ECO:0000313" key="6">
    <source>
        <dbReference type="EMBL" id="SKC67357.1"/>
    </source>
</evidence>
<dbReference type="PANTHER" id="PTHR30055:SF151">
    <property type="entry name" value="TRANSCRIPTIONAL REGULATORY PROTEIN"/>
    <property type="match status" value="1"/>
</dbReference>
<dbReference type="PANTHER" id="PTHR30055">
    <property type="entry name" value="HTH-TYPE TRANSCRIPTIONAL REGULATOR RUTR"/>
    <property type="match status" value="1"/>
</dbReference>
<evidence type="ECO:0000256" key="4">
    <source>
        <dbReference type="PROSITE-ProRule" id="PRU00335"/>
    </source>
</evidence>
<dbReference type="SUPFAM" id="SSF46689">
    <property type="entry name" value="Homeodomain-like"/>
    <property type="match status" value="1"/>
</dbReference>
<dbReference type="InterPro" id="IPR050109">
    <property type="entry name" value="HTH-type_TetR-like_transc_reg"/>
</dbReference>
<sequence>MSTSTVPRRRGPRRAVSEAKILDAALRLLDQGGPVAASVRRIAAEVGVAPNAIYTYFPDKAAVLRALAERLLGGVDHDVFADPEQHWGVRVEALALELRATLTAHPGAVGLLVGGPLDGPSSMALNERLLQLFADAGLGPAAAAQASYLLMVYVFGSVSREVAGVHEGGPLPPEPERAAARRAELSTVPVDRFPLTAAAAVTMAGSTSTEQYLWGLRRILVGLSAVAGPDGDDGSSGAVAR</sequence>
<dbReference type="Proteomes" id="UP000189777">
    <property type="component" value="Unassembled WGS sequence"/>
</dbReference>
<organism evidence="6 7">
    <name type="scientific">Krasilnikoviella flava</name>
    <dbReference type="NCBI Taxonomy" id="526729"/>
    <lineage>
        <taxon>Bacteria</taxon>
        <taxon>Bacillati</taxon>
        <taxon>Actinomycetota</taxon>
        <taxon>Actinomycetes</taxon>
        <taxon>Micrococcales</taxon>
        <taxon>Promicromonosporaceae</taxon>
        <taxon>Krasilnikoviella</taxon>
    </lineage>
</organism>
<keyword evidence="7" id="KW-1185">Reference proteome</keyword>
<dbReference type="PROSITE" id="PS50977">
    <property type="entry name" value="HTH_TETR_2"/>
    <property type="match status" value="1"/>
</dbReference>
<dbReference type="InterPro" id="IPR009057">
    <property type="entry name" value="Homeodomain-like_sf"/>
</dbReference>
<dbReference type="EMBL" id="FUZQ01000004">
    <property type="protein sequence ID" value="SKC67357.1"/>
    <property type="molecule type" value="Genomic_DNA"/>
</dbReference>
<dbReference type="RefSeq" id="WP_079575014.1">
    <property type="nucleotide sequence ID" value="NZ_FUZQ01000004.1"/>
</dbReference>
<protein>
    <submittedName>
        <fullName evidence="6">Transcriptional regulator, TetR family</fullName>
    </submittedName>
</protein>
<dbReference type="InterPro" id="IPR004111">
    <property type="entry name" value="Repressor_TetR_C"/>
</dbReference>
<evidence type="ECO:0000256" key="3">
    <source>
        <dbReference type="ARBA" id="ARBA00023163"/>
    </source>
</evidence>
<keyword evidence="3" id="KW-0804">Transcription</keyword>
<feature type="domain" description="HTH tetR-type" evidence="5">
    <location>
        <begin position="15"/>
        <end position="75"/>
    </location>
</feature>
<dbReference type="Pfam" id="PF02909">
    <property type="entry name" value="TetR_C_1"/>
    <property type="match status" value="1"/>
</dbReference>
<gene>
    <name evidence="6" type="ORF">SAMN04324258_2447</name>
</gene>
<reference evidence="6 7" key="1">
    <citation type="submission" date="2017-02" db="EMBL/GenBank/DDBJ databases">
        <authorList>
            <person name="Peterson S.W."/>
        </authorList>
    </citation>
    <scope>NUCLEOTIDE SEQUENCE [LARGE SCALE GENOMIC DNA]</scope>
    <source>
        <strain evidence="6 7">DSM 21481</strain>
    </source>
</reference>
<feature type="DNA-binding region" description="H-T-H motif" evidence="4">
    <location>
        <begin position="38"/>
        <end position="57"/>
    </location>
</feature>
<dbReference type="InterPro" id="IPR001647">
    <property type="entry name" value="HTH_TetR"/>
</dbReference>
<keyword evidence="1" id="KW-0805">Transcription regulation</keyword>
<evidence type="ECO:0000256" key="2">
    <source>
        <dbReference type="ARBA" id="ARBA00023125"/>
    </source>
</evidence>
<dbReference type="GO" id="GO:0045892">
    <property type="term" value="P:negative regulation of DNA-templated transcription"/>
    <property type="evidence" value="ECO:0007669"/>
    <property type="project" value="InterPro"/>
</dbReference>
<keyword evidence="2 4" id="KW-0238">DNA-binding</keyword>
<dbReference type="Pfam" id="PF00440">
    <property type="entry name" value="TetR_N"/>
    <property type="match status" value="1"/>
</dbReference>